<sequence>MYNISRVDSRYMIGVQDFLKVAEAHRVNEGAQLIFCSCASCKNFQKHDIDYVQFQLLKHGVNPGYTCWSMHGESFANCSTSSINPDNDNITNQYIDTENDALNDNNDNFDDIYLDGVKSICVPESHHSGRLEGVGGVGIKTKPPDYDLLQASHFVVLKHMTYIAPYVNKPKESLRSKYRGRKELWYEKIHNKEFATWMETKIYNALSDSASKQFQSPSQTHTCVSDTRPNVEAYIPQVDAGLFNTEFNAIEELRTQPPQSGQPKQKHSKVKQSKLKQSHAKQTKAKKSMAKDKGKQVGGKTSDHEEQFKKVKMGLERIEKDINGIKKWFID</sequence>
<keyword evidence="4" id="KW-1185">Reference proteome</keyword>
<dbReference type="PANTHER" id="PTHR48258:SF9">
    <property type="entry name" value="OS01G0348150 PROTEIN"/>
    <property type="match status" value="1"/>
</dbReference>
<feature type="compositionally biased region" description="Basic and acidic residues" evidence="1">
    <location>
        <begin position="289"/>
        <end position="308"/>
    </location>
</feature>
<dbReference type="EMBL" id="JAUHHV010000006">
    <property type="protein sequence ID" value="KAK1421846.1"/>
    <property type="molecule type" value="Genomic_DNA"/>
</dbReference>
<proteinExistence type="predicted"/>
<evidence type="ECO:0000259" key="2">
    <source>
        <dbReference type="Pfam" id="PF13963"/>
    </source>
</evidence>
<feature type="region of interest" description="Disordered" evidence="1">
    <location>
        <begin position="255"/>
        <end position="308"/>
    </location>
</feature>
<dbReference type="Pfam" id="PF13963">
    <property type="entry name" value="Transpos_assoc"/>
    <property type="match status" value="1"/>
</dbReference>
<dbReference type="Proteomes" id="UP001229421">
    <property type="component" value="Unassembled WGS sequence"/>
</dbReference>
<dbReference type="PANTHER" id="PTHR48258">
    <property type="entry name" value="DUF4218 DOMAIN-CONTAINING PROTEIN-RELATED"/>
    <property type="match status" value="1"/>
</dbReference>
<evidence type="ECO:0000313" key="3">
    <source>
        <dbReference type="EMBL" id="KAK1421846.1"/>
    </source>
</evidence>
<feature type="domain" description="Transposase-associated" evidence="2">
    <location>
        <begin position="1"/>
        <end position="73"/>
    </location>
</feature>
<organism evidence="3 4">
    <name type="scientific">Tagetes erecta</name>
    <name type="common">African marigold</name>
    <dbReference type="NCBI Taxonomy" id="13708"/>
    <lineage>
        <taxon>Eukaryota</taxon>
        <taxon>Viridiplantae</taxon>
        <taxon>Streptophyta</taxon>
        <taxon>Embryophyta</taxon>
        <taxon>Tracheophyta</taxon>
        <taxon>Spermatophyta</taxon>
        <taxon>Magnoliopsida</taxon>
        <taxon>eudicotyledons</taxon>
        <taxon>Gunneridae</taxon>
        <taxon>Pentapetalae</taxon>
        <taxon>asterids</taxon>
        <taxon>campanulids</taxon>
        <taxon>Asterales</taxon>
        <taxon>Asteraceae</taxon>
        <taxon>Asteroideae</taxon>
        <taxon>Heliantheae alliance</taxon>
        <taxon>Tageteae</taxon>
        <taxon>Tagetes</taxon>
    </lineage>
</organism>
<reference evidence="3" key="1">
    <citation type="journal article" date="2023" name="bioRxiv">
        <title>Improved chromosome-level genome assembly for marigold (Tagetes erecta).</title>
        <authorList>
            <person name="Jiang F."/>
            <person name="Yuan L."/>
            <person name="Wang S."/>
            <person name="Wang H."/>
            <person name="Xu D."/>
            <person name="Wang A."/>
            <person name="Fan W."/>
        </authorList>
    </citation>
    <scope>NUCLEOTIDE SEQUENCE</scope>
    <source>
        <strain evidence="3">WSJ</strain>
        <tissue evidence="3">Leaf</tissue>
    </source>
</reference>
<evidence type="ECO:0000256" key="1">
    <source>
        <dbReference type="SAM" id="MobiDB-lite"/>
    </source>
</evidence>
<evidence type="ECO:0000313" key="4">
    <source>
        <dbReference type="Proteomes" id="UP001229421"/>
    </source>
</evidence>
<gene>
    <name evidence="3" type="ORF">QVD17_24516</name>
</gene>
<dbReference type="AlphaFoldDB" id="A0AAD8NV31"/>
<feature type="compositionally biased region" description="Basic residues" evidence="1">
    <location>
        <begin position="264"/>
        <end position="288"/>
    </location>
</feature>
<accession>A0AAD8NV31</accession>
<name>A0AAD8NV31_TARER</name>
<comment type="caution">
    <text evidence="3">The sequence shown here is derived from an EMBL/GenBank/DDBJ whole genome shotgun (WGS) entry which is preliminary data.</text>
</comment>
<dbReference type="InterPro" id="IPR029480">
    <property type="entry name" value="Transpos_assoc"/>
</dbReference>
<protein>
    <recommendedName>
        <fullName evidence="2">Transposase-associated domain-containing protein</fullName>
    </recommendedName>
</protein>